<reference evidence="3 4" key="1">
    <citation type="journal article" date="2014" name="Int. J. Syst. Evol. Microbiol.">
        <title>Complete genome sequence of Corynebacterium casei LMG S-19264T (=DSM 44701T), isolated from a smear-ripened cheese.</title>
        <authorList>
            <consortium name="US DOE Joint Genome Institute (JGI-PGF)"/>
            <person name="Walter F."/>
            <person name="Albersmeier A."/>
            <person name="Kalinowski J."/>
            <person name="Ruckert C."/>
        </authorList>
    </citation>
    <scope>NUCLEOTIDE SEQUENCE [LARGE SCALE GENOMIC DNA]</scope>
    <source>
        <strain evidence="3 4">CECT 8670</strain>
    </source>
</reference>
<keyword evidence="2" id="KW-1133">Transmembrane helix</keyword>
<evidence type="ECO:0000256" key="1">
    <source>
        <dbReference type="SAM" id="Coils"/>
    </source>
</evidence>
<proteinExistence type="predicted"/>
<comment type="caution">
    <text evidence="3">The sequence shown here is derived from an EMBL/GenBank/DDBJ whole genome shotgun (WGS) entry which is preliminary data.</text>
</comment>
<organism evidence="3 4">
    <name type="scientific">Polaribacter sejongensis</name>
    <dbReference type="NCBI Taxonomy" id="985043"/>
    <lineage>
        <taxon>Bacteria</taxon>
        <taxon>Pseudomonadati</taxon>
        <taxon>Bacteroidota</taxon>
        <taxon>Flavobacteriia</taxon>
        <taxon>Flavobacteriales</taxon>
        <taxon>Flavobacteriaceae</taxon>
    </lineage>
</organism>
<evidence type="ECO:0000313" key="4">
    <source>
        <dbReference type="Proteomes" id="UP001228636"/>
    </source>
</evidence>
<name>A0AAJ1R0T5_9FLAO</name>
<accession>A0AAJ1R0T5</accession>
<feature type="transmembrane region" description="Helical" evidence="2">
    <location>
        <begin position="78"/>
        <end position="98"/>
    </location>
</feature>
<keyword evidence="2" id="KW-0812">Transmembrane</keyword>
<protein>
    <submittedName>
        <fullName evidence="3">Uncharacterized protein</fullName>
    </submittedName>
</protein>
<keyword evidence="2" id="KW-0472">Membrane</keyword>
<keyword evidence="1" id="KW-0175">Coiled coil</keyword>
<dbReference type="RefSeq" id="WP_261972843.1">
    <property type="nucleotide sequence ID" value="NZ_CP103460.1"/>
</dbReference>
<sequence length="331" mass="39113">MEKTTSDSIKEVLIDGTKKTTETINTRIKNPFIFSYLISLVLINWKPISIFFKSKLDIYSTIDAIENNKYEYNTYQSYIYPLIIATAYTFGLPVIEGLRSLMLDLVEKLKLYSTAIQIKNFEKKQKFEIHKSDLTKRNSLSNKILELEKEKSNLLAKLESTTLNLKSSEIELTGIKTRNKNLEKELNENLIIKSDYESKLNNVIRSNNELTNKYKNAIKEIKIVETSIKNKEDKLKLEKKLNELKLNQQLRNEYQKFKLTKRFDYFRKLMKNEKNSIIFYNDLTIEELEFLVKKDIIKSYQNTKNKETRIELTYKGLIFHNEYKITNANTV</sequence>
<evidence type="ECO:0000313" key="3">
    <source>
        <dbReference type="EMBL" id="MDN3621363.1"/>
    </source>
</evidence>
<dbReference type="AlphaFoldDB" id="A0AAJ1R0T5"/>
<gene>
    <name evidence="3" type="ORF">QWY81_17985</name>
</gene>
<feature type="coiled-coil region" evidence="1">
    <location>
        <begin position="137"/>
        <end position="234"/>
    </location>
</feature>
<dbReference type="EMBL" id="JAUFQH010000022">
    <property type="protein sequence ID" value="MDN3621363.1"/>
    <property type="molecule type" value="Genomic_DNA"/>
</dbReference>
<dbReference type="Proteomes" id="UP001228636">
    <property type="component" value="Unassembled WGS sequence"/>
</dbReference>
<evidence type="ECO:0000256" key="2">
    <source>
        <dbReference type="SAM" id="Phobius"/>
    </source>
</evidence>